<name>A0ACB8A609_9AGAM</name>
<protein>
    <submittedName>
        <fullName evidence="1">Uncharacterized protein</fullName>
    </submittedName>
</protein>
<dbReference type="EMBL" id="MU267807">
    <property type="protein sequence ID" value="KAH7908651.1"/>
    <property type="molecule type" value="Genomic_DNA"/>
</dbReference>
<evidence type="ECO:0000313" key="1">
    <source>
        <dbReference type="EMBL" id="KAH7908651.1"/>
    </source>
</evidence>
<keyword evidence="2" id="KW-1185">Reference proteome</keyword>
<sequence>MVHGIVICTCWKNTFEQKHILICAQLLPLKILSSLAVMTSRPSGRMVILNLDQSRMPSNIVYILNATNRRVSSLVAPIVSVVEQAALAKLTHAIIRLRLVNFLAQPWDDISVPLLPEILEPTHWINRLMEPAARPSCAAGVFASAWFRYSAALMLVFSLRTGGGANTLMKSSTSPLPVGFLRDIRTTHNTAPCPWRWPLITVDQGRNTMVQPH</sequence>
<reference evidence="1" key="1">
    <citation type="journal article" date="2021" name="New Phytol.">
        <title>Evolutionary innovations through gain and loss of genes in the ectomycorrhizal Boletales.</title>
        <authorList>
            <person name="Wu G."/>
            <person name="Miyauchi S."/>
            <person name="Morin E."/>
            <person name="Kuo A."/>
            <person name="Drula E."/>
            <person name="Varga T."/>
            <person name="Kohler A."/>
            <person name="Feng B."/>
            <person name="Cao Y."/>
            <person name="Lipzen A."/>
            <person name="Daum C."/>
            <person name="Hundley H."/>
            <person name="Pangilinan J."/>
            <person name="Johnson J."/>
            <person name="Barry K."/>
            <person name="LaButti K."/>
            <person name="Ng V."/>
            <person name="Ahrendt S."/>
            <person name="Min B."/>
            <person name="Choi I.G."/>
            <person name="Park H."/>
            <person name="Plett J.M."/>
            <person name="Magnuson J."/>
            <person name="Spatafora J.W."/>
            <person name="Nagy L.G."/>
            <person name="Henrissat B."/>
            <person name="Grigoriev I.V."/>
            <person name="Yang Z.L."/>
            <person name="Xu J."/>
            <person name="Martin F.M."/>
        </authorList>
    </citation>
    <scope>NUCLEOTIDE SEQUENCE</scope>
    <source>
        <strain evidence="1">ATCC 28755</strain>
    </source>
</reference>
<accession>A0ACB8A609</accession>
<gene>
    <name evidence="1" type="ORF">BJ138DRAFT_330279</name>
</gene>
<evidence type="ECO:0000313" key="2">
    <source>
        <dbReference type="Proteomes" id="UP000790377"/>
    </source>
</evidence>
<organism evidence="1 2">
    <name type="scientific">Hygrophoropsis aurantiaca</name>
    <dbReference type="NCBI Taxonomy" id="72124"/>
    <lineage>
        <taxon>Eukaryota</taxon>
        <taxon>Fungi</taxon>
        <taxon>Dikarya</taxon>
        <taxon>Basidiomycota</taxon>
        <taxon>Agaricomycotina</taxon>
        <taxon>Agaricomycetes</taxon>
        <taxon>Agaricomycetidae</taxon>
        <taxon>Boletales</taxon>
        <taxon>Coniophorineae</taxon>
        <taxon>Hygrophoropsidaceae</taxon>
        <taxon>Hygrophoropsis</taxon>
    </lineage>
</organism>
<dbReference type="Proteomes" id="UP000790377">
    <property type="component" value="Unassembled WGS sequence"/>
</dbReference>
<proteinExistence type="predicted"/>
<comment type="caution">
    <text evidence="1">The sequence shown here is derived from an EMBL/GenBank/DDBJ whole genome shotgun (WGS) entry which is preliminary data.</text>
</comment>